<keyword evidence="3" id="KW-1185">Reference proteome</keyword>
<keyword evidence="1" id="KW-1133">Transmembrane helix</keyword>
<name>A0A923HTB3_9BURK</name>
<sequence length="72" mass="8155">MFINAFLITLRRLAIPFIAGMIGSNVVMVFTGSWSLWIVPIQIGIILLGAIIFSPIEYYKLSNYKKMSNEQT</sequence>
<reference evidence="2" key="1">
    <citation type="submission" date="2020-08" db="EMBL/GenBank/DDBJ databases">
        <title>Novel species isolated from subtropical streams in China.</title>
        <authorList>
            <person name="Lu H."/>
        </authorList>
    </citation>
    <scope>NUCLEOTIDE SEQUENCE</scope>
    <source>
        <strain evidence="2">KACC 12607</strain>
    </source>
</reference>
<keyword evidence="1" id="KW-0472">Membrane</keyword>
<gene>
    <name evidence="2" type="ORF">H8K32_19765</name>
</gene>
<evidence type="ECO:0000313" key="3">
    <source>
        <dbReference type="Proteomes" id="UP000634011"/>
    </source>
</evidence>
<dbReference type="AlphaFoldDB" id="A0A923HTB3"/>
<dbReference type="Proteomes" id="UP000634011">
    <property type="component" value="Unassembled WGS sequence"/>
</dbReference>
<dbReference type="EMBL" id="JACOFV010000033">
    <property type="protein sequence ID" value="MBC3864338.1"/>
    <property type="molecule type" value="Genomic_DNA"/>
</dbReference>
<feature type="transmembrane region" description="Helical" evidence="1">
    <location>
        <begin position="12"/>
        <end position="31"/>
    </location>
</feature>
<evidence type="ECO:0000256" key="1">
    <source>
        <dbReference type="SAM" id="Phobius"/>
    </source>
</evidence>
<keyword evidence="1" id="KW-0812">Transmembrane</keyword>
<dbReference type="RefSeq" id="WP_186914317.1">
    <property type="nucleotide sequence ID" value="NZ_JACOFV010000033.1"/>
</dbReference>
<comment type="caution">
    <text evidence="2">The sequence shown here is derived from an EMBL/GenBank/DDBJ whole genome shotgun (WGS) entry which is preliminary data.</text>
</comment>
<proteinExistence type="predicted"/>
<organism evidence="2 3">
    <name type="scientific">Undibacterium jejuense</name>
    <dbReference type="NCBI Taxonomy" id="1344949"/>
    <lineage>
        <taxon>Bacteria</taxon>
        <taxon>Pseudomonadati</taxon>
        <taxon>Pseudomonadota</taxon>
        <taxon>Betaproteobacteria</taxon>
        <taxon>Burkholderiales</taxon>
        <taxon>Oxalobacteraceae</taxon>
        <taxon>Undibacterium</taxon>
    </lineage>
</organism>
<protein>
    <submittedName>
        <fullName evidence="2">Uncharacterized protein</fullName>
    </submittedName>
</protein>
<evidence type="ECO:0000313" key="2">
    <source>
        <dbReference type="EMBL" id="MBC3864338.1"/>
    </source>
</evidence>
<accession>A0A923HTB3</accession>
<feature type="transmembrane region" description="Helical" evidence="1">
    <location>
        <begin position="37"/>
        <end position="59"/>
    </location>
</feature>